<dbReference type="EMBL" id="JAGKSP010000008">
    <property type="protein sequence ID" value="MBP3964828.1"/>
    <property type="molecule type" value="Genomic_DNA"/>
</dbReference>
<evidence type="ECO:0000256" key="1">
    <source>
        <dbReference type="SAM" id="MobiDB-lite"/>
    </source>
</evidence>
<keyword evidence="3" id="KW-1185">Reference proteome</keyword>
<dbReference type="Proteomes" id="UP000673394">
    <property type="component" value="Unassembled WGS sequence"/>
</dbReference>
<protein>
    <submittedName>
        <fullName evidence="2">Uncharacterized protein</fullName>
    </submittedName>
</protein>
<feature type="compositionally biased region" description="Low complexity" evidence="1">
    <location>
        <begin position="61"/>
        <end position="78"/>
    </location>
</feature>
<reference evidence="2 3" key="1">
    <citation type="submission" date="2021-04" db="EMBL/GenBank/DDBJ databases">
        <title>Paenibacillus sp. DLE-14 whole genome sequence.</title>
        <authorList>
            <person name="Ham Y.J."/>
        </authorList>
    </citation>
    <scope>NUCLEOTIDE SEQUENCE [LARGE SCALE GENOMIC DNA]</scope>
    <source>
        <strain evidence="2 3">DLE-14</strain>
    </source>
</reference>
<feature type="region of interest" description="Disordered" evidence="1">
    <location>
        <begin position="59"/>
        <end position="112"/>
    </location>
</feature>
<comment type="caution">
    <text evidence="2">The sequence shown here is derived from an EMBL/GenBank/DDBJ whole genome shotgun (WGS) entry which is preliminary data.</text>
</comment>
<gene>
    <name evidence="2" type="ORF">I8J30_19075</name>
</gene>
<name>A0ABS5CG32_9BACL</name>
<accession>A0ABS5CG32</accession>
<dbReference type="RefSeq" id="WP_210660795.1">
    <property type="nucleotide sequence ID" value="NZ_JAGKSP010000008.1"/>
</dbReference>
<evidence type="ECO:0000313" key="3">
    <source>
        <dbReference type="Proteomes" id="UP000673394"/>
    </source>
</evidence>
<organism evidence="2 3">
    <name type="scientific">Paenibacillus lignilyticus</name>
    <dbReference type="NCBI Taxonomy" id="1172615"/>
    <lineage>
        <taxon>Bacteria</taxon>
        <taxon>Bacillati</taxon>
        <taxon>Bacillota</taxon>
        <taxon>Bacilli</taxon>
        <taxon>Bacillales</taxon>
        <taxon>Paenibacillaceae</taxon>
        <taxon>Paenibacillus</taxon>
    </lineage>
</organism>
<proteinExistence type="predicted"/>
<evidence type="ECO:0000313" key="2">
    <source>
        <dbReference type="EMBL" id="MBP3964828.1"/>
    </source>
</evidence>
<feature type="compositionally biased region" description="Polar residues" evidence="1">
    <location>
        <begin position="86"/>
        <end position="112"/>
    </location>
</feature>
<sequence length="218" mass="23998">MKRWKKVTLWIASIVVVLGIAGVFTANYAVNKVIGSLSASLEPDLTIDTSDETIIVDPKSNNVTDNEQQQVNTNNNVPPKKETTKGSSDTTDTQDTVNQEVNPTSSNEKTNTSVERINEYSSEVSVEKAKNIKESVSIKDKASVTSILLSKLSLKDMKKLQQLASGGLSIEEKREARKIVLNEVSPEQYNELSQIAKKYGVSQGKTHDEVVKEETLNN</sequence>